<proteinExistence type="predicted"/>
<evidence type="ECO:0000313" key="3">
    <source>
        <dbReference type="EMBL" id="HHI88711.1"/>
    </source>
</evidence>
<evidence type="ECO:0000256" key="1">
    <source>
        <dbReference type="SAM" id="MobiDB-lite"/>
    </source>
</evidence>
<comment type="caution">
    <text evidence="3">The sequence shown here is derived from an EMBL/GenBank/DDBJ whole genome shotgun (WGS) entry which is preliminary data.</text>
</comment>
<evidence type="ECO:0008006" key="4">
    <source>
        <dbReference type="Google" id="ProtNLM"/>
    </source>
</evidence>
<feature type="region of interest" description="Disordered" evidence="1">
    <location>
        <begin position="26"/>
        <end position="87"/>
    </location>
</feature>
<name>A0A7V5U112_9PROT</name>
<reference evidence="3" key="1">
    <citation type="journal article" date="2020" name="mSystems">
        <title>Genome- and Community-Level Interaction Insights into Carbon Utilization and Element Cycling Functions of Hydrothermarchaeota in Hydrothermal Sediment.</title>
        <authorList>
            <person name="Zhou Z."/>
            <person name="Liu Y."/>
            <person name="Xu W."/>
            <person name="Pan J."/>
            <person name="Luo Z.H."/>
            <person name="Li M."/>
        </authorList>
    </citation>
    <scope>NUCLEOTIDE SEQUENCE [LARGE SCALE GENOMIC DNA]</scope>
    <source>
        <strain evidence="3">HyVt-538</strain>
    </source>
</reference>
<accession>A0A7V5U112</accession>
<feature type="compositionally biased region" description="Basic and acidic residues" evidence="1">
    <location>
        <begin position="37"/>
        <end position="61"/>
    </location>
</feature>
<evidence type="ECO:0000256" key="2">
    <source>
        <dbReference type="SAM" id="SignalP"/>
    </source>
</evidence>
<protein>
    <recommendedName>
        <fullName evidence="4">Argininosuccinate lyase</fullName>
    </recommendedName>
</protein>
<gene>
    <name evidence="3" type="ORF">ENK01_02055</name>
</gene>
<dbReference type="EMBL" id="DROP01000139">
    <property type="protein sequence ID" value="HHI88711.1"/>
    <property type="molecule type" value="Genomic_DNA"/>
</dbReference>
<feature type="compositionally biased region" description="Polar residues" evidence="1">
    <location>
        <begin position="73"/>
        <end position="87"/>
    </location>
</feature>
<feature type="chain" id="PRO_5031380358" description="Argininosuccinate lyase" evidence="2">
    <location>
        <begin position="27"/>
        <end position="87"/>
    </location>
</feature>
<feature type="signal peptide" evidence="2">
    <location>
        <begin position="1"/>
        <end position="26"/>
    </location>
</feature>
<organism evidence="3">
    <name type="scientific">Hellea balneolensis</name>
    <dbReference type="NCBI Taxonomy" id="287478"/>
    <lineage>
        <taxon>Bacteria</taxon>
        <taxon>Pseudomonadati</taxon>
        <taxon>Pseudomonadota</taxon>
        <taxon>Alphaproteobacteria</taxon>
        <taxon>Maricaulales</taxon>
        <taxon>Robiginitomaculaceae</taxon>
        <taxon>Hellea</taxon>
    </lineage>
</organism>
<keyword evidence="2" id="KW-0732">Signal</keyword>
<dbReference type="AlphaFoldDB" id="A0A7V5U112"/>
<sequence>MNIRIAKKSVLLVVATALLVSGCGIRGHLQTPPPLWGKERQEQSETKADPSDKNAVPEKENMVPAGNDGKKSAQGSWNVPNPSKNTV</sequence>
<dbReference type="Proteomes" id="UP000885806">
    <property type="component" value="Unassembled WGS sequence"/>
</dbReference>
<dbReference type="PROSITE" id="PS51257">
    <property type="entry name" value="PROKAR_LIPOPROTEIN"/>
    <property type="match status" value="1"/>
</dbReference>